<dbReference type="SUPFAM" id="SSF51182">
    <property type="entry name" value="RmlC-like cupins"/>
    <property type="match status" value="1"/>
</dbReference>
<dbReference type="InterPro" id="IPR008894">
    <property type="entry name" value="QdtA_cupin_dom"/>
</dbReference>
<protein>
    <recommendedName>
        <fullName evidence="1">Sugar 3,4-ketoisomerase QdtA cupin domain-containing protein</fullName>
    </recommendedName>
</protein>
<dbReference type="Gene3D" id="2.60.120.10">
    <property type="entry name" value="Jelly Rolls"/>
    <property type="match status" value="1"/>
</dbReference>
<comment type="caution">
    <text evidence="2">The sequence shown here is derived from an EMBL/GenBank/DDBJ whole genome shotgun (WGS) entry which is preliminary data.</text>
</comment>
<evidence type="ECO:0000259" key="1">
    <source>
        <dbReference type="Pfam" id="PF05523"/>
    </source>
</evidence>
<reference evidence="2 3" key="1">
    <citation type="submission" date="2014-12" db="EMBL/GenBank/DDBJ databases">
        <title>16Stimator: statistical estimation of ribosomal gene copy numbers from draft genome assemblies.</title>
        <authorList>
            <person name="Perisin M.A."/>
            <person name="Vetter M."/>
            <person name="Gilbert J.A."/>
            <person name="Bergelson J."/>
        </authorList>
    </citation>
    <scope>NUCLEOTIDE SEQUENCE [LARGE SCALE GENOMIC DNA]</scope>
    <source>
        <strain evidence="2 3">MEJ076</strain>
    </source>
</reference>
<dbReference type="Pfam" id="PF05523">
    <property type="entry name" value="FdtA"/>
    <property type="match status" value="1"/>
</dbReference>
<dbReference type="OrthoDB" id="9815592at2"/>
<gene>
    <name evidence="2" type="ORF">RU07_16145</name>
</gene>
<sequence>MHHSVDDCHFIDLPTYPDHRGKLSFVQNDRKLVDFDFARMYFLFDVPFGGQRAGHAHRNLRQLFFAFSGAYNLVLDDGFEQRTVRIDQPNRPFVVKPNIWRVVDQFTSGAVCAVLASELYDDSDYIRDHNEFLSYARELK</sequence>
<dbReference type="EMBL" id="JXQV01000015">
    <property type="protein sequence ID" value="KIQ01111.1"/>
    <property type="molecule type" value="Genomic_DNA"/>
</dbReference>
<dbReference type="InterPro" id="IPR014710">
    <property type="entry name" value="RmlC-like_jellyroll"/>
</dbReference>
<feature type="domain" description="Sugar 3,4-ketoisomerase QdtA cupin" evidence="1">
    <location>
        <begin position="7"/>
        <end position="136"/>
    </location>
</feature>
<evidence type="ECO:0000313" key="2">
    <source>
        <dbReference type="EMBL" id="KIQ01111.1"/>
    </source>
</evidence>
<name>A0A0D0JZC4_AGRTU</name>
<evidence type="ECO:0000313" key="3">
    <source>
        <dbReference type="Proteomes" id="UP000035017"/>
    </source>
</evidence>
<proteinExistence type="predicted"/>
<dbReference type="AlphaFoldDB" id="A0A0D0JZC4"/>
<organism evidence="2 3">
    <name type="scientific">Agrobacterium tumefaciens</name>
    <dbReference type="NCBI Taxonomy" id="358"/>
    <lineage>
        <taxon>Bacteria</taxon>
        <taxon>Pseudomonadati</taxon>
        <taxon>Pseudomonadota</taxon>
        <taxon>Alphaproteobacteria</taxon>
        <taxon>Hyphomicrobiales</taxon>
        <taxon>Rhizobiaceae</taxon>
        <taxon>Rhizobium/Agrobacterium group</taxon>
        <taxon>Agrobacterium</taxon>
        <taxon>Agrobacterium tumefaciens complex</taxon>
    </lineage>
</organism>
<dbReference type="Proteomes" id="UP000035017">
    <property type="component" value="Unassembled WGS sequence"/>
</dbReference>
<dbReference type="CDD" id="cd20292">
    <property type="entry name" value="cupin_QdtA-like"/>
    <property type="match status" value="1"/>
</dbReference>
<accession>A0A0D0JZC4</accession>
<dbReference type="InterPro" id="IPR011051">
    <property type="entry name" value="RmlC_Cupin_sf"/>
</dbReference>